<feature type="compositionally biased region" description="Basic residues" evidence="1">
    <location>
        <begin position="15"/>
        <end position="32"/>
    </location>
</feature>
<gene>
    <name evidence="2" type="ORF">CK203_050621</name>
</gene>
<evidence type="ECO:0000313" key="3">
    <source>
        <dbReference type="Proteomes" id="UP000288805"/>
    </source>
</evidence>
<reference evidence="2 3" key="1">
    <citation type="journal article" date="2018" name="PLoS Genet.">
        <title>Population sequencing reveals clonal diversity and ancestral inbreeding in the grapevine cultivar Chardonnay.</title>
        <authorList>
            <person name="Roach M.J."/>
            <person name="Johnson D.L."/>
            <person name="Bohlmann J."/>
            <person name="van Vuuren H.J."/>
            <person name="Jones S.J."/>
            <person name="Pretorius I.S."/>
            <person name="Schmidt S.A."/>
            <person name="Borneman A.R."/>
        </authorList>
    </citation>
    <scope>NUCLEOTIDE SEQUENCE [LARGE SCALE GENOMIC DNA]</scope>
    <source>
        <strain evidence="3">cv. Chardonnay</strain>
        <tissue evidence="2">Leaf</tissue>
    </source>
</reference>
<dbReference type="EMBL" id="QGNW01000410">
    <property type="protein sequence ID" value="RVW72625.1"/>
    <property type="molecule type" value="Genomic_DNA"/>
</dbReference>
<feature type="compositionally biased region" description="Basic and acidic residues" evidence="1">
    <location>
        <begin position="51"/>
        <end position="61"/>
    </location>
</feature>
<protein>
    <submittedName>
        <fullName evidence="2">Uncharacterized protein</fullName>
    </submittedName>
</protein>
<organism evidence="2 3">
    <name type="scientific">Vitis vinifera</name>
    <name type="common">Grape</name>
    <dbReference type="NCBI Taxonomy" id="29760"/>
    <lineage>
        <taxon>Eukaryota</taxon>
        <taxon>Viridiplantae</taxon>
        <taxon>Streptophyta</taxon>
        <taxon>Embryophyta</taxon>
        <taxon>Tracheophyta</taxon>
        <taxon>Spermatophyta</taxon>
        <taxon>Magnoliopsida</taxon>
        <taxon>eudicotyledons</taxon>
        <taxon>Gunneridae</taxon>
        <taxon>Pentapetalae</taxon>
        <taxon>rosids</taxon>
        <taxon>Vitales</taxon>
        <taxon>Vitaceae</taxon>
        <taxon>Viteae</taxon>
        <taxon>Vitis</taxon>
    </lineage>
</organism>
<evidence type="ECO:0000256" key="1">
    <source>
        <dbReference type="SAM" id="MobiDB-lite"/>
    </source>
</evidence>
<dbReference type="Proteomes" id="UP000288805">
    <property type="component" value="Unassembled WGS sequence"/>
</dbReference>
<dbReference type="AlphaFoldDB" id="A0A438GK98"/>
<name>A0A438GK98_VITVI</name>
<evidence type="ECO:0000313" key="2">
    <source>
        <dbReference type="EMBL" id="RVW72625.1"/>
    </source>
</evidence>
<proteinExistence type="predicted"/>
<accession>A0A438GK98</accession>
<sequence>MTSAPVSVSPFPRTVCRRGRRSKDKHGETRHRFRDDGGCLHVLGDHGQGSRLDRSTPGREDRGMTLTLDYIRIVIIANGVDPVMFLAFHHQVLQDPIKERIENEMAIKRRREQLIEEAKQKGMLP</sequence>
<comment type="caution">
    <text evidence="2">The sequence shown here is derived from an EMBL/GenBank/DDBJ whole genome shotgun (WGS) entry which is preliminary data.</text>
</comment>
<feature type="region of interest" description="Disordered" evidence="1">
    <location>
        <begin position="1"/>
        <end position="61"/>
    </location>
</feature>